<sequence>MRSRTNGSIGHINIYAHPHWRKSSKMVLCHLRWRRVLLCLCCAPCVLVGSLCVYIGLVISYGVTTTSPGGYIPQTLPAYFIAPGLTKQGALAPHPRSSFWDHNPHGGALWNQLQLPIDRFYNPILMPKSSRDSSDHLEANNYTIKKRSFHRTLTESFSEIGNLSSTMDDFPKLSLQMQMFVRSMHMRDYPVLIQPAKLCGSSTRKEPGPFLLLAIKSQSLNFANRQVIRQTWGRAGRLPGETGKGGVVKRVFLLGKNNELNVDEFLLTENQLYGDILQWDFRDAFFNLTLKDVLLWKWLSVHCPHTQFVFKGDDDVLVRTAALITYLQQQMVQSGGQRSEGMKAFVVGDVIGAALPNRVKSTKYFIPESFYRGLYPPYGGGGGVVYSGQLALRLNRISQRVHLYPIDDVYVGMCLYRLGVHPIHHPAFLTFDFPKEEMEKPCAYFTILLVHKRRPAQVKKLWPEMRRNHTECKNASLRTLI</sequence>
<keyword evidence="2" id="KW-1185">Reference proteome</keyword>
<gene>
    <name evidence="1" type="ORF">DPEC_G00020190</name>
</gene>
<evidence type="ECO:0000313" key="2">
    <source>
        <dbReference type="Proteomes" id="UP001157502"/>
    </source>
</evidence>
<accession>A0ACC2HFS4</accession>
<comment type="caution">
    <text evidence="1">The sequence shown here is derived from an EMBL/GenBank/DDBJ whole genome shotgun (WGS) entry which is preliminary data.</text>
</comment>
<protein>
    <submittedName>
        <fullName evidence="1">Uncharacterized protein</fullName>
    </submittedName>
</protein>
<evidence type="ECO:0000313" key="1">
    <source>
        <dbReference type="EMBL" id="KAJ8014863.1"/>
    </source>
</evidence>
<dbReference type="EMBL" id="CM055729">
    <property type="protein sequence ID" value="KAJ8014863.1"/>
    <property type="molecule type" value="Genomic_DNA"/>
</dbReference>
<name>A0ACC2HFS4_DALPE</name>
<dbReference type="Proteomes" id="UP001157502">
    <property type="component" value="Chromosome 2"/>
</dbReference>
<organism evidence="1 2">
    <name type="scientific">Dallia pectoralis</name>
    <name type="common">Alaska blackfish</name>
    <dbReference type="NCBI Taxonomy" id="75939"/>
    <lineage>
        <taxon>Eukaryota</taxon>
        <taxon>Metazoa</taxon>
        <taxon>Chordata</taxon>
        <taxon>Craniata</taxon>
        <taxon>Vertebrata</taxon>
        <taxon>Euteleostomi</taxon>
        <taxon>Actinopterygii</taxon>
        <taxon>Neopterygii</taxon>
        <taxon>Teleostei</taxon>
        <taxon>Protacanthopterygii</taxon>
        <taxon>Esociformes</taxon>
        <taxon>Umbridae</taxon>
        <taxon>Dallia</taxon>
    </lineage>
</organism>
<proteinExistence type="predicted"/>
<reference evidence="1" key="1">
    <citation type="submission" date="2021-05" db="EMBL/GenBank/DDBJ databases">
        <authorList>
            <person name="Pan Q."/>
            <person name="Jouanno E."/>
            <person name="Zahm M."/>
            <person name="Klopp C."/>
            <person name="Cabau C."/>
            <person name="Louis A."/>
            <person name="Berthelot C."/>
            <person name="Parey E."/>
            <person name="Roest Crollius H."/>
            <person name="Montfort J."/>
            <person name="Robinson-Rechavi M."/>
            <person name="Bouchez O."/>
            <person name="Lampietro C."/>
            <person name="Lopez Roques C."/>
            <person name="Donnadieu C."/>
            <person name="Postlethwait J."/>
            <person name="Bobe J."/>
            <person name="Dillon D."/>
            <person name="Chandos A."/>
            <person name="von Hippel F."/>
            <person name="Guiguen Y."/>
        </authorList>
    </citation>
    <scope>NUCLEOTIDE SEQUENCE</scope>
    <source>
        <strain evidence="1">YG-Jan2019</strain>
    </source>
</reference>